<dbReference type="AlphaFoldDB" id="A0AAW1RKM7"/>
<name>A0AAW1RKM7_9CHLO</name>
<sequence>MEELFAATEARVVSAFKVAKCTPSTGSTWNAKKKLPKTKGKPRVLCLTAERRSKRRGFKGSVHICKLDAGRFQVRNTYLLKFLTRMEALTDPSKPNQPQFLELWFSNNAFTSESRFAFEIEDTESLQEAMGTIYLFCKRNERKVPAVVGAEASNVEKWGAQAERSNEGSDFGATLLSADEAG</sequence>
<accession>A0AAW1RKM7</accession>
<dbReference type="Proteomes" id="UP001438707">
    <property type="component" value="Unassembled WGS sequence"/>
</dbReference>
<protein>
    <submittedName>
        <fullName evidence="2">Uncharacterized protein</fullName>
    </submittedName>
</protein>
<evidence type="ECO:0000313" key="2">
    <source>
        <dbReference type="EMBL" id="KAK9834451.1"/>
    </source>
</evidence>
<proteinExistence type="predicted"/>
<organism evidence="2 3">
    <name type="scientific">Apatococcus lobatus</name>
    <dbReference type="NCBI Taxonomy" id="904363"/>
    <lineage>
        <taxon>Eukaryota</taxon>
        <taxon>Viridiplantae</taxon>
        <taxon>Chlorophyta</taxon>
        <taxon>core chlorophytes</taxon>
        <taxon>Trebouxiophyceae</taxon>
        <taxon>Chlorellales</taxon>
        <taxon>Chlorellaceae</taxon>
        <taxon>Apatococcus</taxon>
    </lineage>
</organism>
<comment type="caution">
    <text evidence="2">The sequence shown here is derived from an EMBL/GenBank/DDBJ whole genome shotgun (WGS) entry which is preliminary data.</text>
</comment>
<gene>
    <name evidence="2" type="ORF">WJX74_002055</name>
</gene>
<keyword evidence="3" id="KW-1185">Reference proteome</keyword>
<feature type="region of interest" description="Disordered" evidence="1">
    <location>
        <begin position="159"/>
        <end position="182"/>
    </location>
</feature>
<dbReference type="EMBL" id="JALJOS010000009">
    <property type="protein sequence ID" value="KAK9834451.1"/>
    <property type="molecule type" value="Genomic_DNA"/>
</dbReference>
<evidence type="ECO:0000256" key="1">
    <source>
        <dbReference type="SAM" id="MobiDB-lite"/>
    </source>
</evidence>
<reference evidence="2 3" key="1">
    <citation type="journal article" date="2024" name="Nat. Commun.">
        <title>Phylogenomics reveals the evolutionary origins of lichenization in chlorophyte algae.</title>
        <authorList>
            <person name="Puginier C."/>
            <person name="Libourel C."/>
            <person name="Otte J."/>
            <person name="Skaloud P."/>
            <person name="Haon M."/>
            <person name="Grisel S."/>
            <person name="Petersen M."/>
            <person name="Berrin J.G."/>
            <person name="Delaux P.M."/>
            <person name="Dal Grande F."/>
            <person name="Keller J."/>
        </authorList>
    </citation>
    <scope>NUCLEOTIDE SEQUENCE [LARGE SCALE GENOMIC DNA]</scope>
    <source>
        <strain evidence="2 3">SAG 2145</strain>
    </source>
</reference>
<evidence type="ECO:0000313" key="3">
    <source>
        <dbReference type="Proteomes" id="UP001438707"/>
    </source>
</evidence>